<dbReference type="PANTHER" id="PTHR33798:SF5">
    <property type="entry name" value="FLAVIN REDUCTASE LIKE DOMAIN-CONTAINING PROTEIN"/>
    <property type="match status" value="1"/>
</dbReference>
<evidence type="ECO:0000256" key="1">
    <source>
        <dbReference type="ARBA" id="ARBA00001917"/>
    </source>
</evidence>
<name>A0A832I0H7_UNCEI</name>
<dbReference type="GO" id="GO:0010181">
    <property type="term" value="F:FMN binding"/>
    <property type="evidence" value="ECO:0007669"/>
    <property type="project" value="InterPro"/>
</dbReference>
<reference evidence="6" key="1">
    <citation type="journal article" date="2020" name="mSystems">
        <title>Genome- and Community-Level Interaction Insights into Carbon Utilization and Element Cycling Functions of Hydrothermarchaeota in Hydrothermal Sediment.</title>
        <authorList>
            <person name="Zhou Z."/>
            <person name="Liu Y."/>
            <person name="Xu W."/>
            <person name="Pan J."/>
            <person name="Luo Z.H."/>
            <person name="Li M."/>
        </authorList>
    </citation>
    <scope>NUCLEOTIDE SEQUENCE [LARGE SCALE GENOMIC DNA]</scope>
    <source>
        <strain evidence="6">SpSt-381</strain>
    </source>
</reference>
<dbReference type="SMART" id="SM00903">
    <property type="entry name" value="Flavin_Reduct"/>
    <property type="match status" value="1"/>
</dbReference>
<keyword evidence="3" id="KW-0288">FMN</keyword>
<evidence type="ECO:0000259" key="5">
    <source>
        <dbReference type="SMART" id="SM00903"/>
    </source>
</evidence>
<dbReference type="Gene3D" id="2.30.110.10">
    <property type="entry name" value="Electron Transport, Fmn-binding Protein, Chain A"/>
    <property type="match status" value="1"/>
</dbReference>
<proteinExistence type="inferred from homology"/>
<dbReference type="GO" id="GO:0016646">
    <property type="term" value="F:oxidoreductase activity, acting on the CH-NH group of donors, NAD or NADP as acceptor"/>
    <property type="evidence" value="ECO:0007669"/>
    <property type="project" value="UniProtKB-ARBA"/>
</dbReference>
<keyword evidence="2" id="KW-0285">Flavoprotein</keyword>
<evidence type="ECO:0000256" key="3">
    <source>
        <dbReference type="ARBA" id="ARBA00022643"/>
    </source>
</evidence>
<sequence length="206" mass="22283">MILDPQQLSPGRMYQWMIGLIVPRPIAWISTRSATGALNLAPFSYFAPITNRPPLVGVSIQKRGDAPKDTLRNIRDTGEFVVNLVDEPLAERMVHTSGDWPAEVDEFALSGLTPAPCERVAAPRVAESPAAFECRLHREVAFGEATFVVGEILLGHVADDRLADGRVDPRRLAAVGRLGADGYTVVREVLRIPRPVVEPPSGGSGA</sequence>
<evidence type="ECO:0000256" key="4">
    <source>
        <dbReference type="ARBA" id="ARBA00038054"/>
    </source>
</evidence>
<dbReference type="EMBL" id="DSQF01000004">
    <property type="protein sequence ID" value="HGZ42391.1"/>
    <property type="molecule type" value="Genomic_DNA"/>
</dbReference>
<evidence type="ECO:0000256" key="2">
    <source>
        <dbReference type="ARBA" id="ARBA00022630"/>
    </source>
</evidence>
<feature type="domain" description="Flavin reductase like" evidence="5">
    <location>
        <begin position="19"/>
        <end position="170"/>
    </location>
</feature>
<dbReference type="InterPro" id="IPR002563">
    <property type="entry name" value="Flavin_Rdtase-like_dom"/>
</dbReference>
<dbReference type="SUPFAM" id="SSF50475">
    <property type="entry name" value="FMN-binding split barrel"/>
    <property type="match status" value="1"/>
</dbReference>
<comment type="caution">
    <text evidence="6">The sequence shown here is derived from an EMBL/GenBank/DDBJ whole genome shotgun (WGS) entry which is preliminary data.</text>
</comment>
<organism evidence="6">
    <name type="scientific">Eiseniibacteriota bacterium</name>
    <dbReference type="NCBI Taxonomy" id="2212470"/>
    <lineage>
        <taxon>Bacteria</taxon>
        <taxon>Candidatus Eiseniibacteriota</taxon>
    </lineage>
</organism>
<dbReference type="Pfam" id="PF01613">
    <property type="entry name" value="Flavin_Reduct"/>
    <property type="match status" value="1"/>
</dbReference>
<protein>
    <submittedName>
        <fullName evidence="6">Flavin reductase family protein</fullName>
    </submittedName>
</protein>
<gene>
    <name evidence="6" type="ORF">ENR23_03010</name>
</gene>
<comment type="cofactor">
    <cofactor evidence="1">
        <name>FMN</name>
        <dbReference type="ChEBI" id="CHEBI:58210"/>
    </cofactor>
</comment>
<accession>A0A832I0H7</accession>
<dbReference type="InterPro" id="IPR012349">
    <property type="entry name" value="Split_barrel_FMN-bd"/>
</dbReference>
<evidence type="ECO:0000313" key="6">
    <source>
        <dbReference type="EMBL" id="HGZ42391.1"/>
    </source>
</evidence>
<dbReference type="AlphaFoldDB" id="A0A832I0H7"/>
<dbReference type="PANTHER" id="PTHR33798">
    <property type="entry name" value="FLAVOPROTEIN OXYGENASE"/>
    <property type="match status" value="1"/>
</dbReference>
<comment type="similarity">
    <text evidence="4">Belongs to the flavoredoxin family.</text>
</comment>